<evidence type="ECO:0000256" key="4">
    <source>
        <dbReference type="ARBA" id="ARBA00004653"/>
    </source>
</evidence>
<feature type="transmembrane region" description="Helical" evidence="20">
    <location>
        <begin position="771"/>
        <end position="789"/>
    </location>
</feature>
<evidence type="ECO:0000256" key="19">
    <source>
        <dbReference type="SAM" id="MobiDB-lite"/>
    </source>
</evidence>
<evidence type="ECO:0000256" key="16">
    <source>
        <dbReference type="ARBA" id="ARBA00024615"/>
    </source>
</evidence>
<feature type="compositionally biased region" description="Basic and acidic residues" evidence="19">
    <location>
        <begin position="117"/>
        <end position="127"/>
    </location>
</feature>
<organism evidence="21 22">
    <name type="scientific">Rhodotorula taiwanensis</name>
    <dbReference type="NCBI Taxonomy" id="741276"/>
    <lineage>
        <taxon>Eukaryota</taxon>
        <taxon>Fungi</taxon>
        <taxon>Dikarya</taxon>
        <taxon>Basidiomycota</taxon>
        <taxon>Pucciniomycotina</taxon>
        <taxon>Microbotryomycetes</taxon>
        <taxon>Sporidiobolales</taxon>
        <taxon>Sporidiobolaceae</taxon>
        <taxon>Rhodotorula</taxon>
    </lineage>
</organism>
<evidence type="ECO:0000256" key="13">
    <source>
        <dbReference type="ARBA" id="ARBA00023136"/>
    </source>
</evidence>
<comment type="subcellular location">
    <subcellularLocation>
        <location evidence="1">Cytoplasmic vesicle membrane</location>
        <topology evidence="1">Multi-pass membrane protein</topology>
    </subcellularLocation>
    <subcellularLocation>
        <location evidence="2">Endoplasmic reticulum membrane</location>
        <topology evidence="2">Multi-pass membrane protein</topology>
    </subcellularLocation>
    <subcellularLocation>
        <location evidence="4">Golgi apparatus membrane</location>
        <topology evidence="4">Multi-pass membrane protein</topology>
    </subcellularLocation>
    <subcellularLocation>
        <location evidence="3">Preautophagosomal structure membrane</location>
        <topology evidence="3">Multi-pass membrane protein</topology>
    </subcellularLocation>
</comment>
<feature type="transmembrane region" description="Helical" evidence="20">
    <location>
        <begin position="733"/>
        <end position="755"/>
    </location>
</feature>
<keyword evidence="13 20" id="KW-0472">Membrane</keyword>
<feature type="compositionally biased region" description="Gly residues" evidence="19">
    <location>
        <begin position="1094"/>
        <end position="1105"/>
    </location>
</feature>
<feature type="transmembrane region" description="Helical" evidence="20">
    <location>
        <begin position="419"/>
        <end position="442"/>
    </location>
</feature>
<dbReference type="GO" id="GO:0034045">
    <property type="term" value="C:phagophore assembly site membrane"/>
    <property type="evidence" value="ECO:0007669"/>
    <property type="project" value="UniProtKB-SubCell"/>
</dbReference>
<feature type="compositionally biased region" description="Gly residues" evidence="19">
    <location>
        <begin position="212"/>
        <end position="221"/>
    </location>
</feature>
<feature type="compositionally biased region" description="Low complexity" evidence="19">
    <location>
        <begin position="169"/>
        <end position="196"/>
    </location>
</feature>
<comment type="catalytic activity">
    <reaction evidence="16">
        <text>a 1,2-diacyl-sn-glycero-3-phosphoethanolamine(in) = a 1,2-diacyl-sn-glycero-3-phosphoethanolamine(out)</text>
        <dbReference type="Rhea" id="RHEA:38895"/>
        <dbReference type="ChEBI" id="CHEBI:64612"/>
    </reaction>
</comment>
<feature type="compositionally biased region" description="Basic residues" evidence="19">
    <location>
        <begin position="365"/>
        <end position="374"/>
    </location>
</feature>
<evidence type="ECO:0000256" key="6">
    <source>
        <dbReference type="ARBA" id="ARBA00018074"/>
    </source>
</evidence>
<evidence type="ECO:0000256" key="11">
    <source>
        <dbReference type="ARBA" id="ARBA00023034"/>
    </source>
</evidence>
<feature type="compositionally biased region" description="Low complexity" evidence="19">
    <location>
        <begin position="1038"/>
        <end position="1051"/>
    </location>
</feature>
<name>A0A2S5BDW5_9BASI</name>
<dbReference type="InterPro" id="IPR007241">
    <property type="entry name" value="Autophagy-rel_prot_9"/>
</dbReference>
<dbReference type="AlphaFoldDB" id="A0A2S5BDW5"/>
<keyword evidence="12" id="KW-0445">Lipid transport</keyword>
<dbReference type="GO" id="GO:0005789">
    <property type="term" value="C:endoplasmic reticulum membrane"/>
    <property type="evidence" value="ECO:0007669"/>
    <property type="project" value="UniProtKB-SubCell"/>
</dbReference>
<dbReference type="GO" id="GO:0034727">
    <property type="term" value="P:piecemeal microautophagy of the nucleus"/>
    <property type="evidence" value="ECO:0007669"/>
    <property type="project" value="TreeGrafter"/>
</dbReference>
<dbReference type="GO" id="GO:0000139">
    <property type="term" value="C:Golgi membrane"/>
    <property type="evidence" value="ECO:0007669"/>
    <property type="project" value="UniProtKB-SubCell"/>
</dbReference>
<gene>
    <name evidence="21" type="ORF">BMF94_1936</name>
</gene>
<evidence type="ECO:0000313" key="21">
    <source>
        <dbReference type="EMBL" id="POY74960.1"/>
    </source>
</evidence>
<dbReference type="Proteomes" id="UP000237144">
    <property type="component" value="Unassembled WGS sequence"/>
</dbReference>
<comment type="similarity">
    <text evidence="5">Belongs to the ATG9 family.</text>
</comment>
<dbReference type="GO" id="GO:0034497">
    <property type="term" value="P:protein localization to phagophore assembly site"/>
    <property type="evidence" value="ECO:0007669"/>
    <property type="project" value="TreeGrafter"/>
</dbReference>
<evidence type="ECO:0000256" key="20">
    <source>
        <dbReference type="SAM" id="Phobius"/>
    </source>
</evidence>
<sequence>MAFSSRVSAALSDIFLPAQSIYNDLDNPAREADDDDPVISRPPPESTLNGNLSPLAAAERSEMPDDDPFSSVTPSVLGPARSRGEDRELEPPPHLNDSSTSIPDMEYRLNESAGAHESTRYDVESSHDPFQVDDEPAASTSRSASPTPPASVYLPATTSPPSAHGVQQSPISPSSSASRSRNSAGGGMSASRSAIGNRSLMGLMGGTRYDGPGFGFGGVGVGEEDEEEELADHARQDRDEQHNREPATGPEDLQALAASLPPPPSALSDATEEEEDEDDLDGPPDFTARIPLVASTAGSESHVLSRSGRTFRPRGLPGSRSQYVEAPIPPHRSAKARPKSVSIQAVGLSGEGREDDGSDIEAGHGPHRQSRRRTGLSQMSAKDRALWRWVNVNDLDGFLHQVYVYYVGKGIWAIGLERTLNLLTVGWVIGFSTFLVGCIDYPRLWHSHHLSDVIIPRCTSRLSGFTLVVFLAFGLFYFWRVVRFGLGVRRLWEMHEFYTELLEVPESDIQTIPWHAIVARLSALRATHPSALAARPGNSTSIPVERLDAHDVANRIMREENYLIALFNKDLLDISLPIPTVLQGAAGRVFGKGARKTRFGKSMLTQTLEWNLGFCLLGLVFGRDGQVRRAFLSERNKRELVEALRRRFILMGLINAVFAPFIVCYLLMYSFFRYFEEYHKNPSSIGSRQFTPLARWKFREFNELPHLFQQRLAQAHPLADQYINHYPKAKTVLLSRFVAFLAGSFAAVLILFSLIDPDAFLHFEITPGRTVLFYIGVFGTVLAVARGMLPDENRIVDPELLMRDIVEHTHYMPAEWKDKLHSTQVHLAFGKLFQMKVVLFLQEIFSVLITPFVLWYTLPKCAGPVVDFFREFTIHVDGLGYVCSFAVFDFKRHGDPNFGAPVKVQEDRWKSSEGKMEKSFMTFAASNPTWAPRDQAQSLFLSKLTEAPGHGSASFISHAPYSGAGPRFPANGTTALSPTRGASRHRTGHGQLHQRFSTTPLVEEAGHGPDSSSEQCRAEKARMYERAFQQSTLFNSTAGSPPRGSSGRSAAFAHSGPSRDSIREESALDGDAFVAPTDTQPFGLPSDEEDGQEGEGGSLGPGRSLGGLVSELYRR</sequence>
<comment type="caution">
    <text evidence="21">The sequence shown here is derived from an EMBL/GenBank/DDBJ whole genome shotgun (WGS) entry which is preliminary data.</text>
</comment>
<feature type="transmembrane region" description="Helical" evidence="20">
    <location>
        <begin position="462"/>
        <end position="482"/>
    </location>
</feature>
<keyword evidence="14" id="KW-0968">Cytoplasmic vesicle</keyword>
<protein>
    <recommendedName>
        <fullName evidence="6">Autophagy-related protein 9</fullName>
    </recommendedName>
</protein>
<evidence type="ECO:0000256" key="14">
    <source>
        <dbReference type="ARBA" id="ARBA00023329"/>
    </source>
</evidence>
<dbReference type="STRING" id="741276.A0A2S5BDW5"/>
<proteinExistence type="inferred from homology"/>
<reference evidence="21 22" key="1">
    <citation type="journal article" date="2018" name="Front. Microbiol.">
        <title>Prospects for Fungal Bioremediation of Acidic Radioactive Waste Sites: Characterization and Genome Sequence of Rhodotorula taiwanensis MD1149.</title>
        <authorList>
            <person name="Tkavc R."/>
            <person name="Matrosova V.Y."/>
            <person name="Grichenko O.E."/>
            <person name="Gostincar C."/>
            <person name="Volpe R.P."/>
            <person name="Klimenkova P."/>
            <person name="Gaidamakova E.K."/>
            <person name="Zhou C.E."/>
            <person name="Stewart B.J."/>
            <person name="Lyman M.G."/>
            <person name="Malfatti S.A."/>
            <person name="Rubinfeld B."/>
            <person name="Courtot M."/>
            <person name="Singh J."/>
            <person name="Dalgard C.L."/>
            <person name="Hamilton T."/>
            <person name="Frey K.G."/>
            <person name="Gunde-Cimerman N."/>
            <person name="Dugan L."/>
            <person name="Daly M.J."/>
        </authorList>
    </citation>
    <scope>NUCLEOTIDE SEQUENCE [LARGE SCALE GENOMIC DNA]</scope>
    <source>
        <strain evidence="21 22">MD1149</strain>
    </source>
</reference>
<dbReference type="PANTHER" id="PTHR13038">
    <property type="entry name" value="APG9 AUTOPHAGY 9"/>
    <property type="match status" value="1"/>
</dbReference>
<evidence type="ECO:0000256" key="17">
    <source>
        <dbReference type="ARBA" id="ARBA00024621"/>
    </source>
</evidence>
<evidence type="ECO:0000313" key="22">
    <source>
        <dbReference type="Proteomes" id="UP000237144"/>
    </source>
</evidence>
<keyword evidence="9 20" id="KW-1133">Transmembrane helix</keyword>
<keyword evidence="11" id="KW-0333">Golgi apparatus</keyword>
<feature type="transmembrane region" description="Helical" evidence="20">
    <location>
        <begin position="837"/>
        <end position="858"/>
    </location>
</feature>
<evidence type="ECO:0000256" key="8">
    <source>
        <dbReference type="ARBA" id="ARBA00022692"/>
    </source>
</evidence>
<feature type="compositionally biased region" description="Polar residues" evidence="19">
    <location>
        <begin position="156"/>
        <end position="168"/>
    </location>
</feature>
<evidence type="ECO:0000256" key="9">
    <source>
        <dbReference type="ARBA" id="ARBA00022989"/>
    </source>
</evidence>
<feature type="compositionally biased region" description="Basic and acidic residues" evidence="19">
    <location>
        <begin position="82"/>
        <end position="91"/>
    </location>
</feature>
<keyword evidence="7" id="KW-0813">Transport</keyword>
<comment type="catalytic activity">
    <reaction evidence="15">
        <text>a 1,2-diacyl-sn-glycero-3-phospho-L-serine(in) = a 1,2-diacyl-sn-glycero-3-phospho-L-serine(out)</text>
        <dbReference type="Rhea" id="RHEA:38663"/>
        <dbReference type="ChEBI" id="CHEBI:57262"/>
    </reaction>
</comment>
<evidence type="ECO:0000256" key="10">
    <source>
        <dbReference type="ARBA" id="ARBA00023006"/>
    </source>
</evidence>
<comment type="catalytic activity">
    <reaction evidence="17">
        <text>a 1,2-diacyl-sn-glycero-3-phospho-(1D-myo-inositol-3-phosphate)(in) = a 1,2-diacyl-sn-glycero-3-phospho-(1D-myo-inositol-3-phosphate)(out)</text>
        <dbReference type="Rhea" id="RHEA:67920"/>
        <dbReference type="ChEBI" id="CHEBI:58088"/>
    </reaction>
</comment>
<dbReference type="Pfam" id="PF04109">
    <property type="entry name" value="ATG9"/>
    <property type="match status" value="1"/>
</dbReference>
<dbReference type="OrthoDB" id="2020634at2759"/>
<feature type="compositionally biased region" description="Basic and acidic residues" evidence="19">
    <location>
        <begin position="231"/>
        <end position="245"/>
    </location>
</feature>
<feature type="region of interest" description="Disordered" evidence="19">
    <location>
        <begin position="1033"/>
        <end position="1115"/>
    </location>
</feature>
<evidence type="ECO:0000256" key="1">
    <source>
        <dbReference type="ARBA" id="ARBA00004439"/>
    </source>
</evidence>
<evidence type="ECO:0000256" key="7">
    <source>
        <dbReference type="ARBA" id="ARBA00022448"/>
    </source>
</evidence>
<keyword evidence="22" id="KW-1185">Reference proteome</keyword>
<dbReference type="GO" id="GO:0000422">
    <property type="term" value="P:autophagy of mitochondrion"/>
    <property type="evidence" value="ECO:0007669"/>
    <property type="project" value="TreeGrafter"/>
</dbReference>
<evidence type="ECO:0000256" key="18">
    <source>
        <dbReference type="ARBA" id="ARBA00024631"/>
    </source>
</evidence>
<evidence type="ECO:0000256" key="5">
    <source>
        <dbReference type="ARBA" id="ARBA00006185"/>
    </source>
</evidence>
<keyword evidence="10" id="KW-0072">Autophagy</keyword>
<feature type="compositionally biased region" description="Polar residues" evidence="19">
    <location>
        <begin position="296"/>
        <end position="308"/>
    </location>
</feature>
<feature type="region of interest" description="Disordered" evidence="19">
    <location>
        <begin position="25"/>
        <end position="377"/>
    </location>
</feature>
<dbReference type="PANTHER" id="PTHR13038:SF10">
    <property type="entry name" value="AUTOPHAGY-RELATED PROTEIN 9"/>
    <property type="match status" value="1"/>
</dbReference>
<evidence type="ECO:0000256" key="2">
    <source>
        <dbReference type="ARBA" id="ARBA00004477"/>
    </source>
</evidence>
<dbReference type="GO" id="GO:0061709">
    <property type="term" value="P:reticulophagy"/>
    <property type="evidence" value="ECO:0007669"/>
    <property type="project" value="TreeGrafter"/>
</dbReference>
<accession>A0A2S5BDW5</accession>
<dbReference type="EMBL" id="PJQD01000020">
    <property type="protein sequence ID" value="POY74960.1"/>
    <property type="molecule type" value="Genomic_DNA"/>
</dbReference>
<feature type="compositionally biased region" description="Acidic residues" evidence="19">
    <location>
        <begin position="270"/>
        <end position="282"/>
    </location>
</feature>
<dbReference type="GO" id="GO:0006869">
    <property type="term" value="P:lipid transport"/>
    <property type="evidence" value="ECO:0007669"/>
    <property type="project" value="UniProtKB-KW"/>
</dbReference>
<keyword evidence="8 20" id="KW-0812">Transmembrane</keyword>
<evidence type="ECO:0000256" key="12">
    <source>
        <dbReference type="ARBA" id="ARBA00023055"/>
    </source>
</evidence>
<dbReference type="GO" id="GO:0030659">
    <property type="term" value="C:cytoplasmic vesicle membrane"/>
    <property type="evidence" value="ECO:0007669"/>
    <property type="project" value="UniProtKB-SubCell"/>
</dbReference>
<dbReference type="GO" id="GO:0005776">
    <property type="term" value="C:autophagosome"/>
    <property type="evidence" value="ECO:0007669"/>
    <property type="project" value="TreeGrafter"/>
</dbReference>
<feature type="transmembrane region" description="Helical" evidence="20">
    <location>
        <begin position="648"/>
        <end position="672"/>
    </location>
</feature>
<feature type="region of interest" description="Disordered" evidence="19">
    <location>
        <begin position="966"/>
        <end position="995"/>
    </location>
</feature>
<evidence type="ECO:0000256" key="3">
    <source>
        <dbReference type="ARBA" id="ARBA00004511"/>
    </source>
</evidence>
<comment type="catalytic activity">
    <reaction evidence="18">
        <text>a 1,2-diacyl-sn-glycero-3-phosphocholine(in) = a 1,2-diacyl-sn-glycero-3-phosphocholine(out)</text>
        <dbReference type="Rhea" id="RHEA:38571"/>
        <dbReference type="ChEBI" id="CHEBI:57643"/>
    </reaction>
</comment>
<evidence type="ECO:0000256" key="15">
    <source>
        <dbReference type="ARBA" id="ARBA00024479"/>
    </source>
</evidence>